<gene>
    <name evidence="11" type="ORF">CHILSU_LOCUS5439</name>
</gene>
<evidence type="ECO:0000256" key="3">
    <source>
        <dbReference type="ARBA" id="ARBA00022448"/>
    </source>
</evidence>
<dbReference type="PRINTS" id="PR00126">
    <property type="entry name" value="ATPASEGAMMA"/>
</dbReference>
<dbReference type="Proteomes" id="UP001153292">
    <property type="component" value="Chromosome 2"/>
</dbReference>
<comment type="subcellular location">
    <subcellularLocation>
        <location evidence="1">Membrane</location>
        <topology evidence="1">Peripheral membrane protein</topology>
    </subcellularLocation>
</comment>
<evidence type="ECO:0000313" key="12">
    <source>
        <dbReference type="Proteomes" id="UP001153292"/>
    </source>
</evidence>
<feature type="compositionally biased region" description="Basic and acidic residues" evidence="10">
    <location>
        <begin position="86"/>
        <end position="98"/>
    </location>
</feature>
<sequence>MASLKKPSPCRWGDLDYKTTQLNFKMVQLKQVSLRLKSIKNIQKITKTMKMVSASKFTRAERELQAARPFGYGPRKFYESSQLVKGDVDKKSGDKAAKDSPPSEPVKDKPDEKDAKALKRLYIAVTSDRGLCGGVHSGVARRIRRDLTARKAEGPSSKVVCIGDKSRAMLRRIFAPNMLVSVKDIGRIAPVFADASMIAAAIAESGYIYEFGEIYYNKYFTPVKYELTTIPVFDKVRMESAPNMNAFDDVEDDQLECYAEWTVAALLYYAMKESAASEQSARMAAMDNATKNAAEMIRKLTLLFNRTRQAVITRELIEIISGAAALK</sequence>
<reference evidence="11" key="1">
    <citation type="submission" date="2021-12" db="EMBL/GenBank/DDBJ databases">
        <authorList>
            <person name="King R."/>
        </authorList>
    </citation>
    <scope>NUCLEOTIDE SEQUENCE</scope>
</reference>
<keyword evidence="5 9" id="KW-0406">Ion transport</keyword>
<keyword evidence="7 9" id="KW-0139">CF(1)</keyword>
<dbReference type="InterPro" id="IPR023632">
    <property type="entry name" value="ATP_synth_F1_gsu_CS"/>
</dbReference>
<comment type="similarity">
    <text evidence="2 9">Belongs to the ATPase gamma chain family.</text>
</comment>
<keyword evidence="6" id="KW-0472">Membrane</keyword>
<evidence type="ECO:0000256" key="8">
    <source>
        <dbReference type="ARBA" id="ARBA00023310"/>
    </source>
</evidence>
<evidence type="ECO:0000256" key="6">
    <source>
        <dbReference type="ARBA" id="ARBA00023136"/>
    </source>
</evidence>
<organism evidence="11 12">
    <name type="scientific">Chilo suppressalis</name>
    <name type="common">Asiatic rice borer moth</name>
    <dbReference type="NCBI Taxonomy" id="168631"/>
    <lineage>
        <taxon>Eukaryota</taxon>
        <taxon>Metazoa</taxon>
        <taxon>Ecdysozoa</taxon>
        <taxon>Arthropoda</taxon>
        <taxon>Hexapoda</taxon>
        <taxon>Insecta</taxon>
        <taxon>Pterygota</taxon>
        <taxon>Neoptera</taxon>
        <taxon>Endopterygota</taxon>
        <taxon>Lepidoptera</taxon>
        <taxon>Glossata</taxon>
        <taxon>Ditrysia</taxon>
        <taxon>Pyraloidea</taxon>
        <taxon>Crambidae</taxon>
        <taxon>Crambinae</taxon>
        <taxon>Chilo</taxon>
    </lineage>
</organism>
<dbReference type="InterPro" id="IPR000131">
    <property type="entry name" value="ATP_synth_F1_gsu"/>
</dbReference>
<evidence type="ECO:0000256" key="9">
    <source>
        <dbReference type="RuleBase" id="RU004001"/>
    </source>
</evidence>
<comment type="subunit">
    <text evidence="9">F-type ATPases have 2 components, CF(1) - the catalytic core - and CF(0) - the membrane proton channel. CF(1) and CF(0) have multiple subunits.</text>
</comment>
<feature type="region of interest" description="Disordered" evidence="10">
    <location>
        <begin position="83"/>
        <end position="112"/>
    </location>
</feature>
<keyword evidence="4 9" id="KW-0375">Hydrogen ion transport</keyword>
<evidence type="ECO:0000313" key="11">
    <source>
        <dbReference type="EMBL" id="CAH0402201.1"/>
    </source>
</evidence>
<evidence type="ECO:0000256" key="2">
    <source>
        <dbReference type="ARBA" id="ARBA00007681"/>
    </source>
</evidence>
<dbReference type="Pfam" id="PF00231">
    <property type="entry name" value="ATP-synt"/>
    <property type="match status" value="1"/>
</dbReference>
<dbReference type="NCBIfam" id="TIGR01146">
    <property type="entry name" value="ATPsyn_F1gamma"/>
    <property type="match status" value="1"/>
</dbReference>
<keyword evidence="12" id="KW-1185">Reference proteome</keyword>
<dbReference type="PROSITE" id="PS00153">
    <property type="entry name" value="ATPASE_GAMMA"/>
    <property type="match status" value="1"/>
</dbReference>
<accession>A0ABN8B5M2</accession>
<dbReference type="PANTHER" id="PTHR11693:SF22">
    <property type="entry name" value="ATP SYNTHASE SUBUNIT GAMMA, MITOCHONDRIAL"/>
    <property type="match status" value="1"/>
</dbReference>
<evidence type="ECO:0000256" key="7">
    <source>
        <dbReference type="ARBA" id="ARBA00023196"/>
    </source>
</evidence>
<protein>
    <recommendedName>
        <fullName evidence="9">ATP synthase subunit gamma</fullName>
    </recommendedName>
</protein>
<proteinExistence type="inferred from homology"/>
<dbReference type="PIRSF" id="PIRSF039089">
    <property type="entry name" value="ATP_synthase_gamma"/>
    <property type="match status" value="1"/>
</dbReference>
<dbReference type="EMBL" id="OU963895">
    <property type="protein sequence ID" value="CAH0402201.1"/>
    <property type="molecule type" value="Genomic_DNA"/>
</dbReference>
<dbReference type="SUPFAM" id="SSF52943">
    <property type="entry name" value="ATP synthase (F1-ATPase), gamma subunit"/>
    <property type="match status" value="1"/>
</dbReference>
<evidence type="ECO:0000256" key="4">
    <source>
        <dbReference type="ARBA" id="ARBA00022781"/>
    </source>
</evidence>
<keyword evidence="8 9" id="KW-0066">ATP synthesis</keyword>
<dbReference type="Gene3D" id="1.10.287.80">
    <property type="entry name" value="ATP synthase, gamma subunit, helix hairpin domain"/>
    <property type="match status" value="1"/>
</dbReference>
<keyword evidence="3 9" id="KW-0813">Transport</keyword>
<dbReference type="CDD" id="cd12151">
    <property type="entry name" value="F1-ATPase_gamma"/>
    <property type="match status" value="1"/>
</dbReference>
<name>A0ABN8B5M2_CHISP</name>
<evidence type="ECO:0000256" key="5">
    <source>
        <dbReference type="ARBA" id="ARBA00023065"/>
    </source>
</evidence>
<dbReference type="PANTHER" id="PTHR11693">
    <property type="entry name" value="ATP SYNTHASE GAMMA CHAIN"/>
    <property type="match status" value="1"/>
</dbReference>
<dbReference type="InterPro" id="IPR035968">
    <property type="entry name" value="ATP_synth_F1_ATPase_gsu"/>
</dbReference>
<dbReference type="Gene3D" id="3.40.1380.10">
    <property type="match status" value="1"/>
</dbReference>
<evidence type="ECO:0000256" key="10">
    <source>
        <dbReference type="SAM" id="MobiDB-lite"/>
    </source>
</evidence>
<evidence type="ECO:0000256" key="1">
    <source>
        <dbReference type="ARBA" id="ARBA00004170"/>
    </source>
</evidence>